<keyword evidence="2" id="KW-0732">Signal</keyword>
<proteinExistence type="predicted"/>
<evidence type="ECO:0000256" key="1">
    <source>
        <dbReference type="SAM" id="MobiDB-lite"/>
    </source>
</evidence>
<keyword evidence="4" id="KW-1185">Reference proteome</keyword>
<dbReference type="AlphaFoldDB" id="A0A8S1ZM26"/>
<reference evidence="3" key="1">
    <citation type="submission" date="2021-01" db="EMBL/GenBank/DDBJ databases">
        <authorList>
            <person name="Bezrukov I."/>
        </authorList>
    </citation>
    <scope>NUCLEOTIDE SEQUENCE</scope>
</reference>
<sequence length="423" mass="47624">MEFSIFLLLRFGLSFSLRLFDLEWIGEVYLISSVRRDNRPSHQNDLIKIRQILDIKDSEIVNRLNEATNHRRVFGDIGRFEKESGIREILDKDYDRLSYWRSWSRKFLAFGKGFNAVYFLSGDYGSIGFEQSIYVTVNGFNSLVFQMVVPFESGDEVVKKAGSRMYEEHGDRRGGTRQQAKQLPQGQEGGWEKPRKPAAKRALDFSGEENGGGFHYQTEKGENSKPQRRFEKNQTSIWGQKKNFSGSWAVSNALTRNGGATEVFKDAQPSAQGMVYGRKGAGPAWPKPLYQPKSSSKEALITQQVGQDPLNVLQGEEQNDIGLEDILVLGEEDLIGGMLFSENTDDLLEDGECQFDEEIDVHEKTEETMEVEGQVIPMENKIAPKGKPKISEVLPIDIGIVSQGLKGITLAVAKNQKIKKPIS</sequence>
<evidence type="ECO:0000256" key="2">
    <source>
        <dbReference type="SAM" id="SignalP"/>
    </source>
</evidence>
<name>A0A8S1ZM26_ARAAE</name>
<feature type="compositionally biased region" description="Polar residues" evidence="1">
    <location>
        <begin position="176"/>
        <end position="185"/>
    </location>
</feature>
<feature type="compositionally biased region" description="Basic and acidic residues" evidence="1">
    <location>
        <begin position="165"/>
        <end position="174"/>
    </location>
</feature>
<accession>A0A8S1ZM26</accession>
<protein>
    <submittedName>
        <fullName evidence="3">Uncharacterized protein</fullName>
    </submittedName>
</protein>
<organism evidence="3 4">
    <name type="scientific">Arabidopsis arenosa</name>
    <name type="common">Sand rock-cress</name>
    <name type="synonym">Cardaminopsis arenosa</name>
    <dbReference type="NCBI Taxonomy" id="38785"/>
    <lineage>
        <taxon>Eukaryota</taxon>
        <taxon>Viridiplantae</taxon>
        <taxon>Streptophyta</taxon>
        <taxon>Embryophyta</taxon>
        <taxon>Tracheophyta</taxon>
        <taxon>Spermatophyta</taxon>
        <taxon>Magnoliopsida</taxon>
        <taxon>eudicotyledons</taxon>
        <taxon>Gunneridae</taxon>
        <taxon>Pentapetalae</taxon>
        <taxon>rosids</taxon>
        <taxon>malvids</taxon>
        <taxon>Brassicales</taxon>
        <taxon>Brassicaceae</taxon>
        <taxon>Camelineae</taxon>
        <taxon>Arabidopsis</taxon>
    </lineage>
</organism>
<feature type="signal peptide" evidence="2">
    <location>
        <begin position="1"/>
        <end position="16"/>
    </location>
</feature>
<evidence type="ECO:0000313" key="4">
    <source>
        <dbReference type="Proteomes" id="UP000682877"/>
    </source>
</evidence>
<evidence type="ECO:0000313" key="3">
    <source>
        <dbReference type="EMBL" id="CAE5959963.1"/>
    </source>
</evidence>
<feature type="compositionally biased region" description="Basic and acidic residues" evidence="1">
    <location>
        <begin position="217"/>
        <end position="232"/>
    </location>
</feature>
<dbReference type="EMBL" id="LR999451">
    <property type="protein sequence ID" value="CAE5959963.1"/>
    <property type="molecule type" value="Genomic_DNA"/>
</dbReference>
<feature type="chain" id="PRO_5035840446" evidence="2">
    <location>
        <begin position="17"/>
        <end position="423"/>
    </location>
</feature>
<dbReference type="Proteomes" id="UP000682877">
    <property type="component" value="Chromosome 1"/>
</dbReference>
<feature type="region of interest" description="Disordered" evidence="1">
    <location>
        <begin position="165"/>
        <end position="236"/>
    </location>
</feature>
<gene>
    <name evidence="3" type="ORF">AARE701A_LOCUS3434</name>
</gene>